<dbReference type="InterPro" id="IPR016438">
    <property type="entry name" value="SKI2-like"/>
</dbReference>
<dbReference type="Pfam" id="PF00270">
    <property type="entry name" value="DEAD"/>
    <property type="match status" value="1"/>
</dbReference>
<organism evidence="8 9">
    <name type="scientific">Dermatophagoides farinae</name>
    <name type="common">American house dust mite</name>
    <dbReference type="NCBI Taxonomy" id="6954"/>
    <lineage>
        <taxon>Eukaryota</taxon>
        <taxon>Metazoa</taxon>
        <taxon>Ecdysozoa</taxon>
        <taxon>Arthropoda</taxon>
        <taxon>Chelicerata</taxon>
        <taxon>Arachnida</taxon>
        <taxon>Acari</taxon>
        <taxon>Acariformes</taxon>
        <taxon>Sarcoptiformes</taxon>
        <taxon>Astigmata</taxon>
        <taxon>Psoroptidia</taxon>
        <taxon>Analgoidea</taxon>
        <taxon>Pyroglyphidae</taxon>
        <taxon>Dermatophagoidinae</taxon>
        <taxon>Dermatophagoides</taxon>
    </lineage>
</organism>
<gene>
    <name evidence="8" type="primary">SKIV2L</name>
    <name evidence="8" type="ORF">DERF_009268</name>
</gene>
<dbReference type="Gene3D" id="1.10.3380.30">
    <property type="match status" value="1"/>
</dbReference>
<evidence type="ECO:0000256" key="5">
    <source>
        <dbReference type="ARBA" id="ARBA00047984"/>
    </source>
</evidence>
<accession>A0A922L3V0</accession>
<keyword evidence="1" id="KW-0547">Nucleotide-binding</keyword>
<keyword evidence="2" id="KW-0378">Hydrolase</keyword>
<dbReference type="InterPro" id="IPR012961">
    <property type="entry name" value="Ski2/MTR4_C"/>
</dbReference>
<dbReference type="SMART" id="SM00487">
    <property type="entry name" value="DEXDc"/>
    <property type="match status" value="1"/>
</dbReference>
<dbReference type="GO" id="GO:0016787">
    <property type="term" value="F:hydrolase activity"/>
    <property type="evidence" value="ECO:0007669"/>
    <property type="project" value="UniProtKB-KW"/>
</dbReference>
<dbReference type="SMART" id="SM01142">
    <property type="entry name" value="DSHCT"/>
    <property type="match status" value="1"/>
</dbReference>
<dbReference type="CDD" id="cd18795">
    <property type="entry name" value="SF2_C_Ski2"/>
    <property type="match status" value="1"/>
</dbReference>
<dbReference type="SUPFAM" id="SSF52540">
    <property type="entry name" value="P-loop containing nucleoside triphosphate hydrolases"/>
    <property type="match status" value="1"/>
</dbReference>
<comment type="catalytic activity">
    <reaction evidence="5">
        <text>ATP + H2O = ADP + phosphate + H(+)</text>
        <dbReference type="Rhea" id="RHEA:13065"/>
        <dbReference type="ChEBI" id="CHEBI:15377"/>
        <dbReference type="ChEBI" id="CHEBI:15378"/>
        <dbReference type="ChEBI" id="CHEBI:30616"/>
        <dbReference type="ChEBI" id="CHEBI:43474"/>
        <dbReference type="ChEBI" id="CHEBI:456216"/>
        <dbReference type="EC" id="3.6.4.13"/>
    </reaction>
</comment>
<feature type="domain" description="Helicase C-terminal" evidence="7">
    <location>
        <begin position="295"/>
        <end position="499"/>
    </location>
</feature>
<keyword evidence="4" id="KW-0067">ATP-binding</keyword>
<evidence type="ECO:0000313" key="8">
    <source>
        <dbReference type="EMBL" id="KAH9510760.1"/>
    </source>
</evidence>
<evidence type="ECO:0000256" key="4">
    <source>
        <dbReference type="ARBA" id="ARBA00022840"/>
    </source>
</evidence>
<dbReference type="InterPro" id="IPR011545">
    <property type="entry name" value="DEAD/DEAH_box_helicase_dom"/>
</dbReference>
<keyword evidence="3 8" id="KW-0347">Helicase</keyword>
<dbReference type="EMBL" id="ASGP02000004">
    <property type="protein sequence ID" value="KAH9510760.1"/>
    <property type="molecule type" value="Genomic_DNA"/>
</dbReference>
<protein>
    <submittedName>
        <fullName evidence="8">Helicase SKI2W</fullName>
    </submittedName>
</protein>
<comment type="caution">
    <text evidence="8">The sequence shown here is derived from an EMBL/GenBank/DDBJ whole genome shotgun (WGS) entry which is preliminary data.</text>
</comment>
<evidence type="ECO:0000256" key="1">
    <source>
        <dbReference type="ARBA" id="ARBA00022741"/>
    </source>
</evidence>
<dbReference type="Proteomes" id="UP000790347">
    <property type="component" value="Unassembled WGS sequence"/>
</dbReference>
<dbReference type="Pfam" id="PF08148">
    <property type="entry name" value="DSHCT"/>
    <property type="match status" value="1"/>
</dbReference>
<dbReference type="GO" id="GO:0055087">
    <property type="term" value="C:Ski complex"/>
    <property type="evidence" value="ECO:0007669"/>
    <property type="project" value="TreeGrafter"/>
</dbReference>
<reference evidence="8" key="1">
    <citation type="submission" date="2013-05" db="EMBL/GenBank/DDBJ databases">
        <authorList>
            <person name="Yim A.K.Y."/>
            <person name="Chan T.F."/>
            <person name="Ji K.M."/>
            <person name="Liu X.Y."/>
            <person name="Zhou J.W."/>
            <person name="Li R.Q."/>
            <person name="Yang K.Y."/>
            <person name="Li J."/>
            <person name="Li M."/>
            <person name="Law P.T.W."/>
            <person name="Wu Y.L."/>
            <person name="Cai Z.L."/>
            <person name="Qin H."/>
            <person name="Bao Y."/>
            <person name="Leung R.K.K."/>
            <person name="Ng P.K.S."/>
            <person name="Zou J."/>
            <person name="Zhong X.J."/>
            <person name="Ran P.X."/>
            <person name="Zhong N.S."/>
            <person name="Liu Z.G."/>
            <person name="Tsui S.K.W."/>
        </authorList>
    </citation>
    <scope>NUCLEOTIDE SEQUENCE</scope>
    <source>
        <strain evidence="8">Derf</strain>
        <tissue evidence="8">Whole organism</tissue>
    </source>
</reference>
<evidence type="ECO:0000259" key="6">
    <source>
        <dbReference type="PROSITE" id="PS51192"/>
    </source>
</evidence>
<evidence type="ECO:0000313" key="9">
    <source>
        <dbReference type="Proteomes" id="UP000790347"/>
    </source>
</evidence>
<dbReference type="Pfam" id="PF00271">
    <property type="entry name" value="Helicase_C"/>
    <property type="match status" value="1"/>
</dbReference>
<dbReference type="GO" id="GO:0070478">
    <property type="term" value="P:nuclear-transcribed mRNA catabolic process, 3'-5' exonucleolytic nonsense-mediated decay"/>
    <property type="evidence" value="ECO:0007669"/>
    <property type="project" value="TreeGrafter"/>
</dbReference>
<dbReference type="PROSITE" id="PS51192">
    <property type="entry name" value="HELICASE_ATP_BIND_1"/>
    <property type="match status" value="1"/>
</dbReference>
<dbReference type="PANTHER" id="PTHR12131">
    <property type="entry name" value="ATP-DEPENDENT RNA AND DNA HELICASE"/>
    <property type="match status" value="1"/>
</dbReference>
<evidence type="ECO:0000256" key="3">
    <source>
        <dbReference type="ARBA" id="ARBA00022806"/>
    </source>
</evidence>
<evidence type="ECO:0000256" key="2">
    <source>
        <dbReference type="ARBA" id="ARBA00022801"/>
    </source>
</evidence>
<keyword evidence="9" id="KW-1185">Reference proteome</keyword>
<dbReference type="InterPro" id="IPR014001">
    <property type="entry name" value="Helicase_ATP-bd"/>
</dbReference>
<reference evidence="8" key="2">
    <citation type="journal article" date="2022" name="Res Sq">
        <title>Comparative Genomics Reveals Insights into the Divergent Evolution of Astigmatic Mites and Household Pest Adaptations.</title>
        <authorList>
            <person name="Xiong Q."/>
            <person name="Wan A.T.-Y."/>
            <person name="Liu X.-Y."/>
            <person name="Fung C.S.-H."/>
            <person name="Xiao X."/>
            <person name="Malainual N."/>
            <person name="Hou J."/>
            <person name="Wang L."/>
            <person name="Wang M."/>
            <person name="Yang K."/>
            <person name="Cui Y."/>
            <person name="Leung E."/>
            <person name="Nong W."/>
            <person name="Shin S.-K."/>
            <person name="Au S."/>
            <person name="Jeong K.Y."/>
            <person name="Chew F.T."/>
            <person name="Hui J."/>
            <person name="Leung T.F."/>
            <person name="Tungtrongchitr A."/>
            <person name="Zhong N."/>
            <person name="Liu Z."/>
            <person name="Tsui S."/>
        </authorList>
    </citation>
    <scope>NUCLEOTIDE SEQUENCE</scope>
    <source>
        <strain evidence="8">Derf</strain>
        <tissue evidence="8">Whole organism</tissue>
    </source>
</reference>
<dbReference type="SMART" id="SM00490">
    <property type="entry name" value="HELICc"/>
    <property type="match status" value="1"/>
</dbReference>
<dbReference type="GO" id="GO:0005524">
    <property type="term" value="F:ATP binding"/>
    <property type="evidence" value="ECO:0007669"/>
    <property type="project" value="UniProtKB-KW"/>
</dbReference>
<dbReference type="PANTHER" id="PTHR12131:SF1">
    <property type="entry name" value="ATP-DEPENDENT RNA HELICASE SUPV3L1, MITOCHONDRIAL-RELATED"/>
    <property type="match status" value="1"/>
</dbReference>
<dbReference type="InterPro" id="IPR050699">
    <property type="entry name" value="RNA-DNA_Helicase"/>
</dbReference>
<evidence type="ECO:0000259" key="7">
    <source>
        <dbReference type="PROSITE" id="PS51194"/>
    </source>
</evidence>
<dbReference type="Gene3D" id="3.40.50.300">
    <property type="entry name" value="P-loop containing nucleotide triphosphate hydrolases"/>
    <property type="match status" value="2"/>
</dbReference>
<dbReference type="FunFam" id="3.40.50.300:FF:000447">
    <property type="entry name" value="helicase SKI2W isoform X2"/>
    <property type="match status" value="1"/>
</dbReference>
<name>A0A922L3V0_DERFA</name>
<dbReference type="InterPro" id="IPR027417">
    <property type="entry name" value="P-loop_NTPase"/>
</dbReference>
<dbReference type="PROSITE" id="PS51194">
    <property type="entry name" value="HELICASE_CTER"/>
    <property type="match status" value="1"/>
</dbReference>
<dbReference type="AlphaFoldDB" id="A0A922L3V0"/>
<dbReference type="GO" id="GO:0003724">
    <property type="term" value="F:RNA helicase activity"/>
    <property type="evidence" value="ECO:0007669"/>
    <property type="project" value="UniProtKB-EC"/>
</dbReference>
<dbReference type="FunFam" id="3.40.50.300:FF:000190">
    <property type="entry name" value="ATP-dependent RNA helicase"/>
    <property type="match status" value="1"/>
</dbReference>
<dbReference type="PIRSF" id="PIRSF005198">
    <property type="entry name" value="Antiviral_helicase_SKI2"/>
    <property type="match status" value="1"/>
</dbReference>
<feature type="domain" description="Helicase ATP-binding" evidence="6">
    <location>
        <begin position="48"/>
        <end position="222"/>
    </location>
</feature>
<sequence length="1052" mass="121014">MNSGSGRYKFAIPLDANVPISAEQFNKLVPNPAKKYPFELDTFQKQAIIHIEKGENVFVAAHTSAGKTVVAEYAIALAFANKTQVIYTSPIKALSNQKFRDLRQEFKNVRCLGFIRLYNYHSNICFWGHNKGDVQLNSEAPCLVMTTEILLQMLYASSETLNHLEFVIFDECHYVNDTKRGHVWEEVFILLPSTVKLVLLSATVPNVIEFSDWLGRTRQRQIYVISTTRRPVPLKHYLYLGRDGKTQNQQILILDGDGPINKTNHELATDLMDQRKAKFGFIKRTPQTERNIYLNLIRHLQKNDKLPVICFTLSRRKCDQNLAMLLSIKEENSTLTNKRESFYIKRFIYKHLKNLDKTDFELEQVKRVSTMLVRGFGVHHSGILPILKELTEILFSTGLVKVLFATETFAMGVNMPARTVVFDSLNKHDGICRRFLRPAEYIQMAGRAGRRGKDTEGTVIIVAKYEVPSLVELNLVMKGSAQLLESQFRLTYHMILNMLKSQASSIEEFLERSYREHNKVLASSSVESGIQQLTLKMNELVELSCEKCSTDINEWFEHFKTFKEYKRSLMNKIILRASDRKLLNSGRIIVFEDTDQIVRAGLLIKSLKSANAINELVILFAGEKDDLEVKSIPVQEVICLLNKQVKGIDSAEINIENEKSKSSFGRNKRKFATEDAGQKLNDLNLPANFQLLVYVADNFIGHDKLGKLDPDTIMLLQEYGRALKSVSKGHYACIRCEQFLAHYHIYRARAEMQDSLEQLDFKLSNESLELLPEYRQRTEVLKDYHFLDEHLVLQPKGHIASCLSESELIITEVVFENLLGNLSDEAIPAVLSCFIFDSKRADQSVESTQHIQEIEELDNIIKKIVQICIKFGRAENERGIEDNDTHYLDQLNLDPVRAVYEWAKGQHFADIMKYTGLQEGIMVRCIQRVDELIKNVRIASRNLDLVDFQTKLERSSKLIRRDIVFMPSLYTTRDMVDVIDHDNDNKQQNTFIQQDVVDGQIVNIEPNDYTDDDDDDDEIDLGNDFFSYRFDDTKFIENPEALNEENFSANFL</sequence>
<proteinExistence type="predicted"/>
<dbReference type="GO" id="GO:0003723">
    <property type="term" value="F:RNA binding"/>
    <property type="evidence" value="ECO:0007669"/>
    <property type="project" value="InterPro"/>
</dbReference>
<dbReference type="InterPro" id="IPR001650">
    <property type="entry name" value="Helicase_C-like"/>
</dbReference>